<sequence length="829" mass="92135">MRWFRRLAWLVAVLLLVSAAALAGSYIWYRQASQPQSAGTLALPGLHGRVTVVRDRNAVPHIQAASRLDAYYALGFVHAQDRLWQMQMNKRIVAGRLAEILGPKALETDRFLRTLGVRRNAEAIFAQLEPDTRAALQAYAAGVNAYIDQRKEPLPPEFVILQTRPEHWEPADTLGWQTMMAWDLGGNWTQETLRMALSQVLPTARISELLAPYPGERPVRTLDYGNLYRHLAPLASALARVGDMAPPSYVEGMGSNNWVVSGAHTKSGKPMLANDPHLGLQAPALWYLARLQAPGLDVAGATLPGSPLIVLGHNARIAWGFTNTAPDVQDLFLERLQPGSTEKYQTPDGWAAFVTRTETLHVKGAADVTLTVRETRHGPVISEVSEPVANAAAPLGARYVVAFQWTALRPDDRTFQAGLKMNLATDWASFTQALRDFHAPQQNMVYADVDGNIGFIAPGRIPLRRADNDLKGLAPAPGWDARYDWNGFIPFEHLPRAYNPPNGIIVTANQRIVGPDYPYFITSEWTVPYRYQRIRALLDTVPRHTFESFGTIQKDVVSLAMRDFLPLLLASPVANDATRPQRERDLFDALRKWDGTMDPAAPEPLVVSAWLRELSRRLFEDKVGEALFMRMWEQRNVQQPMLNILRNAAGPGSLGSFWCDKSGTTEHESCADAVADAWTLALADLSRRYGDNPGKWRWGKAHAARSEHKPFGKQPYLSGLFNLRVPTGGDTYTVNVGRNNPRDEQAPFESTHAASLRALYDLADLDASHFMDSTGQSGNPVSPNYRDWTGKWAAVEYITLARRREPAREPFDTLVLQPAAAKDGASRGK</sequence>
<comment type="caution">
    <text evidence="7">The sequence shown here is derived from an EMBL/GenBank/DDBJ whole genome shotgun (WGS) entry which is preliminary data.</text>
</comment>
<gene>
    <name evidence="7" type="primary">quiP</name>
    <name evidence="7" type="ORF">LMG31506_00378</name>
</gene>
<dbReference type="EMBL" id="CAJPUY010000001">
    <property type="protein sequence ID" value="CAG2127199.1"/>
    <property type="molecule type" value="Genomic_DNA"/>
</dbReference>
<dbReference type="Gene3D" id="3.60.20.10">
    <property type="entry name" value="Glutamine Phosphoribosylpyrophosphate, subunit 1, domain 1"/>
    <property type="match status" value="1"/>
</dbReference>
<dbReference type="InterPro" id="IPR029055">
    <property type="entry name" value="Ntn_hydrolases_N"/>
</dbReference>
<evidence type="ECO:0000256" key="1">
    <source>
        <dbReference type="ARBA" id="ARBA00006586"/>
    </source>
</evidence>
<dbReference type="PIRSF" id="PIRSF001227">
    <property type="entry name" value="Pen_acylase"/>
    <property type="match status" value="1"/>
</dbReference>
<dbReference type="InterPro" id="IPR014395">
    <property type="entry name" value="Pen/GL7ACA/AHL_acylase"/>
</dbReference>
<feature type="signal peptide" evidence="6">
    <location>
        <begin position="1"/>
        <end position="23"/>
    </location>
</feature>
<dbReference type="InterPro" id="IPR043147">
    <property type="entry name" value="Penicillin_amidase_A-knob"/>
</dbReference>
<evidence type="ECO:0000256" key="6">
    <source>
        <dbReference type="SAM" id="SignalP"/>
    </source>
</evidence>
<dbReference type="Pfam" id="PF01804">
    <property type="entry name" value="Penicil_amidase"/>
    <property type="match status" value="1"/>
</dbReference>
<name>A0A916IQS3_9BURK</name>
<feature type="active site" description="Nucleophile" evidence="4">
    <location>
        <position position="255"/>
    </location>
</feature>
<evidence type="ECO:0000256" key="5">
    <source>
        <dbReference type="PIRSR" id="PIRSR001227-2"/>
    </source>
</evidence>
<accession>A0A916IQS3</accession>
<keyword evidence="5" id="KW-0106">Calcium</keyword>
<keyword evidence="6" id="KW-0732">Signal</keyword>
<evidence type="ECO:0000313" key="7">
    <source>
        <dbReference type="EMBL" id="CAG2127199.1"/>
    </source>
</evidence>
<reference evidence="7" key="1">
    <citation type="submission" date="2021-03" db="EMBL/GenBank/DDBJ databases">
        <authorList>
            <person name="Peeters C."/>
        </authorList>
    </citation>
    <scope>NUCLEOTIDE SEQUENCE</scope>
    <source>
        <strain evidence="7">LMG 31506</strain>
    </source>
</reference>
<comment type="cofactor">
    <cofactor evidence="5">
        <name>Ca(2+)</name>
        <dbReference type="ChEBI" id="CHEBI:29108"/>
    </cofactor>
    <text evidence="5">Binds 1 Ca(2+) ion per dimer.</text>
</comment>
<keyword evidence="2 7" id="KW-0378">Hydrolase</keyword>
<dbReference type="PANTHER" id="PTHR34218:SF4">
    <property type="entry name" value="ACYL-HOMOSERINE LACTONE ACYLASE QUIP"/>
    <property type="match status" value="1"/>
</dbReference>
<feature type="binding site" evidence="5">
    <location>
        <position position="327"/>
    </location>
    <ligand>
        <name>Ca(2+)</name>
        <dbReference type="ChEBI" id="CHEBI:29108"/>
    </ligand>
</feature>
<evidence type="ECO:0000313" key="8">
    <source>
        <dbReference type="Proteomes" id="UP000672934"/>
    </source>
</evidence>
<evidence type="ECO:0000256" key="3">
    <source>
        <dbReference type="ARBA" id="ARBA00023145"/>
    </source>
</evidence>
<evidence type="ECO:0000256" key="2">
    <source>
        <dbReference type="ARBA" id="ARBA00022801"/>
    </source>
</evidence>
<dbReference type="RefSeq" id="WP_211945379.1">
    <property type="nucleotide sequence ID" value="NZ_CAJPUY010000001.1"/>
</dbReference>
<dbReference type="InterPro" id="IPR002692">
    <property type="entry name" value="S45"/>
</dbReference>
<dbReference type="Gene3D" id="1.10.1400.10">
    <property type="match status" value="1"/>
</dbReference>
<dbReference type="PANTHER" id="PTHR34218">
    <property type="entry name" value="PEPTIDASE S45 PENICILLIN AMIDASE"/>
    <property type="match status" value="1"/>
</dbReference>
<dbReference type="Gene3D" id="1.10.439.10">
    <property type="entry name" value="Penicillin Amidohydrolase, domain 1"/>
    <property type="match status" value="1"/>
</dbReference>
<dbReference type="InterPro" id="IPR043146">
    <property type="entry name" value="Penicillin_amidase_N_B-knob"/>
</dbReference>
<dbReference type="AlphaFoldDB" id="A0A916IQS3"/>
<keyword evidence="3" id="KW-0865">Zymogen</keyword>
<keyword evidence="8" id="KW-1185">Reference proteome</keyword>
<dbReference type="GO" id="GO:0016811">
    <property type="term" value="F:hydrolase activity, acting on carbon-nitrogen (but not peptide) bonds, in linear amides"/>
    <property type="evidence" value="ECO:0007669"/>
    <property type="project" value="InterPro"/>
</dbReference>
<proteinExistence type="inferred from homology"/>
<dbReference type="GO" id="GO:0046872">
    <property type="term" value="F:metal ion binding"/>
    <property type="evidence" value="ECO:0007669"/>
    <property type="project" value="UniProtKB-KW"/>
</dbReference>
<comment type="similarity">
    <text evidence="1">Belongs to the peptidase S45 family.</text>
</comment>
<dbReference type="EC" id="3.5.1.97" evidence="7"/>
<dbReference type="GO" id="GO:0017000">
    <property type="term" value="P:antibiotic biosynthetic process"/>
    <property type="evidence" value="ECO:0007669"/>
    <property type="project" value="InterPro"/>
</dbReference>
<evidence type="ECO:0000256" key="4">
    <source>
        <dbReference type="PIRSR" id="PIRSR001227-1"/>
    </source>
</evidence>
<dbReference type="SUPFAM" id="SSF56235">
    <property type="entry name" value="N-terminal nucleophile aminohydrolases (Ntn hydrolases)"/>
    <property type="match status" value="1"/>
</dbReference>
<feature type="chain" id="PRO_5037769347" evidence="6">
    <location>
        <begin position="24"/>
        <end position="829"/>
    </location>
</feature>
<dbReference type="Proteomes" id="UP000672934">
    <property type="component" value="Unassembled WGS sequence"/>
</dbReference>
<feature type="binding site" evidence="5">
    <location>
        <position position="330"/>
    </location>
    <ligand>
        <name>Ca(2+)</name>
        <dbReference type="ChEBI" id="CHEBI:29108"/>
    </ligand>
</feature>
<protein>
    <submittedName>
        <fullName evidence="7">Acyl-homoserine lactone acylase QuiP</fullName>
        <ecNumber evidence="7">3.5.1.97</ecNumber>
    </submittedName>
</protein>
<feature type="binding site" evidence="5">
    <location>
        <position position="191"/>
    </location>
    <ligand>
        <name>Ca(2+)</name>
        <dbReference type="ChEBI" id="CHEBI:29108"/>
    </ligand>
</feature>
<dbReference type="CDD" id="cd03747">
    <property type="entry name" value="Ntn_PGA_like"/>
    <property type="match status" value="1"/>
</dbReference>
<dbReference type="Gene3D" id="2.30.120.10">
    <property type="match status" value="1"/>
</dbReference>
<keyword evidence="5" id="KW-0479">Metal-binding</keyword>
<dbReference type="InterPro" id="IPR023343">
    <property type="entry name" value="Penicillin_amidase_dom1"/>
</dbReference>
<organism evidence="7 8">
    <name type="scientific">Cupriavidus yeoncheonensis</name>
    <dbReference type="NCBI Taxonomy" id="1462994"/>
    <lineage>
        <taxon>Bacteria</taxon>
        <taxon>Pseudomonadati</taxon>
        <taxon>Pseudomonadota</taxon>
        <taxon>Betaproteobacteria</taxon>
        <taxon>Burkholderiales</taxon>
        <taxon>Burkholderiaceae</taxon>
        <taxon>Cupriavidus</taxon>
    </lineage>
</organism>